<dbReference type="STRING" id="126957.T1JI41"/>
<proteinExistence type="predicted"/>
<evidence type="ECO:0000313" key="2">
    <source>
        <dbReference type="EnsemblMetazoa" id="SMAR013522-PA"/>
    </source>
</evidence>
<dbReference type="HOGENOM" id="CLU_605985_0_0_1"/>
<dbReference type="EnsemblMetazoa" id="SMAR013522-RA">
    <property type="protein sequence ID" value="SMAR013522-PA"/>
    <property type="gene ID" value="SMAR013522"/>
</dbReference>
<evidence type="ECO:0000256" key="1">
    <source>
        <dbReference type="SAM" id="MobiDB-lite"/>
    </source>
</evidence>
<protein>
    <submittedName>
        <fullName evidence="2">Uncharacterized protein</fullName>
    </submittedName>
</protein>
<sequence length="452" mass="49572">MGGGGQTWMRSGLAHLPGNVCWRFQVDGPQWSAIAKQTPCDVHKEEEESHSYLKENCPSGYGWLGSPSQPPFIENESIEAKKPSVCWRFNYGEATFRHKAMSVPSNFHFKEEEIHEYRRKEGDYNSRCEATPVPGPILPTPDCAFIDNCDSCKPPMRPQMPCIPCLPPLPPSCCVPYSNALGEREWHTTDRAKCCCDGSRGTDNEVLQYERNIKTTDPCQLPQVCKKRMMLLPDTTIVPNDMDKFTPDEPPCAEDLPPLFNYAEDKGECNKRETKGPGPYCGDGYVPTAPLMNTNCVPSGYHFNEQRTSCRKKINCAPGCAPPCPTPPSPPCPPKTCPTNVPCPPPQSFASIPPACPPACRDNPPMPTCRPVCPPCSPPCCPPPCSPPRFLGPKPPSSPHPTPPPVPCTGCPGRPSAGFSPPPFKNEHSRQLAGGCPLPPFKAEFTRKKTEC</sequence>
<dbReference type="AlphaFoldDB" id="T1JI41"/>
<dbReference type="EMBL" id="JH431250">
    <property type="status" value="NOT_ANNOTATED_CDS"/>
    <property type="molecule type" value="Genomic_DNA"/>
</dbReference>
<keyword evidence="3" id="KW-1185">Reference proteome</keyword>
<dbReference type="Proteomes" id="UP000014500">
    <property type="component" value="Unassembled WGS sequence"/>
</dbReference>
<feature type="compositionally biased region" description="Pro residues" evidence="1">
    <location>
        <begin position="396"/>
        <end position="407"/>
    </location>
</feature>
<organism evidence="2 3">
    <name type="scientific">Strigamia maritima</name>
    <name type="common">European centipede</name>
    <name type="synonym">Geophilus maritimus</name>
    <dbReference type="NCBI Taxonomy" id="126957"/>
    <lineage>
        <taxon>Eukaryota</taxon>
        <taxon>Metazoa</taxon>
        <taxon>Ecdysozoa</taxon>
        <taxon>Arthropoda</taxon>
        <taxon>Myriapoda</taxon>
        <taxon>Chilopoda</taxon>
        <taxon>Pleurostigmophora</taxon>
        <taxon>Geophilomorpha</taxon>
        <taxon>Linotaeniidae</taxon>
        <taxon>Strigamia</taxon>
    </lineage>
</organism>
<feature type="region of interest" description="Disordered" evidence="1">
    <location>
        <begin position="396"/>
        <end position="440"/>
    </location>
</feature>
<name>T1JI41_STRMM</name>
<accession>T1JI41</accession>
<reference evidence="3" key="1">
    <citation type="submission" date="2011-05" db="EMBL/GenBank/DDBJ databases">
        <authorList>
            <person name="Richards S.R."/>
            <person name="Qu J."/>
            <person name="Jiang H."/>
            <person name="Jhangiani S.N."/>
            <person name="Agravi P."/>
            <person name="Goodspeed R."/>
            <person name="Gross S."/>
            <person name="Mandapat C."/>
            <person name="Jackson L."/>
            <person name="Mathew T."/>
            <person name="Pu L."/>
            <person name="Thornton R."/>
            <person name="Saada N."/>
            <person name="Wilczek-Boney K.B."/>
            <person name="Lee S."/>
            <person name="Kovar C."/>
            <person name="Wu Y."/>
            <person name="Scherer S.E."/>
            <person name="Worley K.C."/>
            <person name="Muzny D.M."/>
            <person name="Gibbs R."/>
        </authorList>
    </citation>
    <scope>NUCLEOTIDE SEQUENCE</scope>
    <source>
        <strain evidence="3">Brora</strain>
    </source>
</reference>
<dbReference type="OMA" id="PPCCTTE"/>
<reference evidence="2" key="2">
    <citation type="submission" date="2015-02" db="UniProtKB">
        <authorList>
            <consortium name="EnsemblMetazoa"/>
        </authorList>
    </citation>
    <scope>IDENTIFICATION</scope>
</reference>
<evidence type="ECO:0000313" key="3">
    <source>
        <dbReference type="Proteomes" id="UP000014500"/>
    </source>
</evidence>